<organism evidence="1 2">
    <name type="scientific">Leptospira stimsonii</name>
    <dbReference type="NCBI Taxonomy" id="2202203"/>
    <lineage>
        <taxon>Bacteria</taxon>
        <taxon>Pseudomonadati</taxon>
        <taxon>Spirochaetota</taxon>
        <taxon>Spirochaetia</taxon>
        <taxon>Leptospirales</taxon>
        <taxon>Leptospiraceae</taxon>
        <taxon>Leptospira</taxon>
    </lineage>
</organism>
<proteinExistence type="predicted"/>
<comment type="caution">
    <text evidence="1">The sequence shown here is derived from an EMBL/GenBank/DDBJ whole genome shotgun (WGS) entry which is preliminary data.</text>
</comment>
<gene>
    <name evidence="1" type="ORF">DLM78_22305</name>
</gene>
<reference evidence="2" key="1">
    <citation type="submission" date="2018-05" db="EMBL/GenBank/DDBJ databases">
        <title>Leptospira yasudae sp. nov. and Leptospira stimsonii sp. nov., two pathogenic species of the genus Leptospira isolated from environmental sources.</title>
        <authorList>
            <person name="Casanovas-Massana A."/>
            <person name="Hamond C."/>
            <person name="Santos L.A."/>
            <person name="Hacker K.P."/>
            <person name="Balassiano I."/>
            <person name="Medeiros M.A."/>
            <person name="Reis M.G."/>
            <person name="Ko A.I."/>
            <person name="Wunder E.A."/>
        </authorList>
    </citation>
    <scope>NUCLEOTIDE SEQUENCE [LARGE SCALE GENOMIC DNA]</scope>
    <source>
        <strain evidence="2">AMB6-RJ</strain>
    </source>
</reference>
<evidence type="ECO:0000313" key="2">
    <source>
        <dbReference type="Proteomes" id="UP000266669"/>
    </source>
</evidence>
<accession>A0A8B3CJI0</accession>
<sequence>MNSNREIKKLFYMGFPMYGWQENGEWFITGFFRYIPLLFPVGEEGWLFIEYNCCYLRVLFKFLRGDFISKK</sequence>
<dbReference type="EMBL" id="QHCS01000010">
    <property type="protein sequence ID" value="RHX83241.1"/>
    <property type="molecule type" value="Genomic_DNA"/>
</dbReference>
<evidence type="ECO:0000313" key="1">
    <source>
        <dbReference type="EMBL" id="RHX83241.1"/>
    </source>
</evidence>
<dbReference type="Proteomes" id="UP000266669">
    <property type="component" value="Unassembled WGS sequence"/>
</dbReference>
<protein>
    <submittedName>
        <fullName evidence="1">Uncharacterized protein</fullName>
    </submittedName>
</protein>
<dbReference type="AlphaFoldDB" id="A0A8B3CJI0"/>
<name>A0A8B3CJI0_9LEPT</name>